<dbReference type="Proteomes" id="UP000507112">
    <property type="component" value="Unassembled WGS sequence"/>
</dbReference>
<dbReference type="EMBL" id="CACTPI010000007">
    <property type="protein sequence ID" value="CAA4130451.1"/>
    <property type="molecule type" value="Genomic_DNA"/>
</dbReference>
<evidence type="ECO:0000313" key="14">
    <source>
        <dbReference type="Proteomes" id="UP000443708"/>
    </source>
</evidence>
<evidence type="ECO:0000313" key="17">
    <source>
        <dbReference type="Proteomes" id="UP000505390"/>
    </source>
</evidence>
<dbReference type="EMBL" id="CACTOE010000005">
    <property type="protein sequence ID" value="CAA4099409.1"/>
    <property type="molecule type" value="Genomic_DNA"/>
</dbReference>
<evidence type="ECO:0000313" key="7">
    <source>
        <dbReference type="EMBL" id="CAC5808725.1"/>
    </source>
</evidence>
<evidence type="ECO:0000313" key="15">
    <source>
        <dbReference type="Proteomes" id="UP000459586"/>
    </source>
</evidence>
<evidence type="ECO:0000313" key="11">
    <source>
        <dbReference type="Proteomes" id="UP000442696"/>
    </source>
</evidence>
<evidence type="ECO:0000313" key="9">
    <source>
        <dbReference type="EMBL" id="RZH93069.1"/>
    </source>
</evidence>
<evidence type="ECO:0000313" key="5">
    <source>
        <dbReference type="EMBL" id="CAA6114655.1"/>
    </source>
</evidence>
<dbReference type="Proteomes" id="UP000293434">
    <property type="component" value="Unassembled WGS sequence"/>
</dbReference>
<evidence type="ECO:0000313" key="10">
    <source>
        <dbReference type="Proteomes" id="UP000293434"/>
    </source>
</evidence>
<protein>
    <submittedName>
        <fullName evidence="8">Phage protein</fullName>
    </submittedName>
</protein>
<dbReference type="EMBL" id="CACTWD010000015">
    <property type="protein sequence ID" value="CAA4698715.1"/>
    <property type="molecule type" value="Genomic_DNA"/>
</dbReference>
<evidence type="ECO:0000313" key="13">
    <source>
        <dbReference type="Proteomes" id="UP000443506"/>
    </source>
</evidence>
<reference evidence="9 10" key="1">
    <citation type="submission" date="2018-11" db="EMBL/GenBank/DDBJ databases">
        <title>Genomic profiling of Staphylococcus species from a Poultry farm system in KwaZulu-Natal, South Africa.</title>
        <authorList>
            <person name="Amoako D.G."/>
            <person name="Somboro A.M."/>
            <person name="Abia A.L.K."/>
            <person name="Bester L.A."/>
            <person name="Essack S.Y."/>
        </authorList>
    </citation>
    <scope>NUCLEOTIDE SEQUENCE [LARGE SCALE GENOMIC DNA]</scope>
    <source>
        <strain evidence="9 10">SA9</strain>
    </source>
</reference>
<evidence type="ECO:0000313" key="18">
    <source>
        <dbReference type="Proteomes" id="UP000507112"/>
    </source>
</evidence>
<proteinExistence type="predicted"/>
<dbReference type="EMBL" id="CACUNS010000015">
    <property type="protein sequence ID" value="CAA6114655.1"/>
    <property type="molecule type" value="Genomic_DNA"/>
</dbReference>
<gene>
    <name evidence="9" type="ORF">EIG94_08060</name>
    <name evidence="1" type="ORF">SAMEA1029512_00860</name>
    <name evidence="2" type="ORF">SAMEA1029528_01725</name>
    <name evidence="3" type="ORF">SAMEA2078260_02252</name>
    <name evidence="5" type="ORF">SAMEA2078588_02265</name>
    <name evidence="6" type="ORF">SAMEA2080344_02301</name>
    <name evidence="4" type="ORF">SAMEA2081063_02243</name>
    <name evidence="7" type="ORF">SAMEA4008575_02493</name>
    <name evidence="8" type="ORF">SAMEA70146418_02486</name>
</gene>
<reference evidence="17 18" key="2">
    <citation type="submission" date="2020-06" db="EMBL/GenBank/DDBJ databases">
        <authorList>
            <consortium name="Pathogen Informatics"/>
        </authorList>
    </citation>
    <scope>NUCLEOTIDE SEQUENCE [LARGE SCALE GENOMIC DNA]</scope>
    <source>
        <strain evidence="8 18">MOS105</strain>
        <strain evidence="2 14">S040_N01_C01</strain>
        <strain evidence="1 12">S087_N01_C01</strain>
        <strain evidence="7 17">SG160</strain>
        <strain evidence="5 16">T012_N10_C04</strain>
        <strain evidence="3 11">T012_N16_C08</strain>
        <strain evidence="4 13">T065_N03_C06</strain>
        <strain evidence="6 15">T197_A02_C01</strain>
    </source>
</reference>
<evidence type="ECO:0000313" key="8">
    <source>
        <dbReference type="EMBL" id="CAC8232599.1"/>
    </source>
</evidence>
<dbReference type="Proteomes" id="UP000443506">
    <property type="component" value="Unassembled WGS sequence"/>
</dbReference>
<evidence type="ECO:0000313" key="2">
    <source>
        <dbReference type="EMBL" id="CAA4130451.1"/>
    </source>
</evidence>
<dbReference type="Proteomes" id="UP000459702">
    <property type="component" value="Unassembled WGS sequence"/>
</dbReference>
<evidence type="ECO:0000313" key="3">
    <source>
        <dbReference type="EMBL" id="CAA4390948.1"/>
    </source>
</evidence>
<dbReference type="EMBL" id="CACTQT010000014">
    <property type="protein sequence ID" value="CAA4390948.1"/>
    <property type="molecule type" value="Genomic_DNA"/>
</dbReference>
<dbReference type="Proteomes" id="UP000505390">
    <property type="component" value="Unassembled WGS sequence"/>
</dbReference>
<dbReference type="EMBL" id="CAIIGD010000011">
    <property type="protein sequence ID" value="CAC8232599.1"/>
    <property type="molecule type" value="Genomic_DNA"/>
</dbReference>
<dbReference type="EMBL" id="RQTC01000123">
    <property type="protein sequence ID" value="RZH93069.1"/>
    <property type="molecule type" value="Genomic_DNA"/>
</dbReference>
<evidence type="ECO:0000313" key="4">
    <source>
        <dbReference type="EMBL" id="CAA4698715.1"/>
    </source>
</evidence>
<dbReference type="Proteomes" id="UP000459586">
    <property type="component" value="Unassembled WGS sequence"/>
</dbReference>
<evidence type="ECO:0000313" key="1">
    <source>
        <dbReference type="EMBL" id="CAA4099409.1"/>
    </source>
</evidence>
<name>A0A2I7Y8Y7_STAAU</name>
<dbReference type="AlphaFoldDB" id="A0A2I7Y8Y7"/>
<dbReference type="EMBL" id="CAIGXB010000012">
    <property type="protein sequence ID" value="CAC5808725.1"/>
    <property type="molecule type" value="Genomic_DNA"/>
</dbReference>
<dbReference type="RefSeq" id="WP_000414358.1">
    <property type="nucleotide sequence ID" value="NZ_AP025249.1"/>
</dbReference>
<sequence length="79" mass="9616">MEKNKLKKIIEGIFIAYEYEKRTHGLDEISVRILDRKIFYAIKQLNELKGIKNMCFKAYHKAKLRDLYLKIHNQQIYKQ</sequence>
<evidence type="ECO:0000313" key="12">
    <source>
        <dbReference type="Proteomes" id="UP000442782"/>
    </source>
</evidence>
<dbReference type="Proteomes" id="UP000442696">
    <property type="component" value="Unassembled WGS sequence"/>
</dbReference>
<evidence type="ECO:0000313" key="16">
    <source>
        <dbReference type="Proteomes" id="UP000459702"/>
    </source>
</evidence>
<dbReference type="Proteomes" id="UP000442782">
    <property type="component" value="Unassembled WGS sequence"/>
</dbReference>
<dbReference type="Proteomes" id="UP000443708">
    <property type="component" value="Unassembled WGS sequence"/>
</dbReference>
<accession>A0A2I7Y8Y7</accession>
<dbReference type="EMBL" id="CACURZ010000015">
    <property type="protein sequence ID" value="CAA6378562.1"/>
    <property type="molecule type" value="Genomic_DNA"/>
</dbReference>
<evidence type="ECO:0000313" key="6">
    <source>
        <dbReference type="EMBL" id="CAA6378562.1"/>
    </source>
</evidence>
<organism evidence="8 18">
    <name type="scientific">Staphylococcus aureus</name>
    <dbReference type="NCBI Taxonomy" id="1280"/>
    <lineage>
        <taxon>Bacteria</taxon>
        <taxon>Bacillati</taxon>
        <taxon>Bacillota</taxon>
        <taxon>Bacilli</taxon>
        <taxon>Bacillales</taxon>
        <taxon>Staphylococcaceae</taxon>
        <taxon>Staphylococcus</taxon>
    </lineage>
</organism>
<comment type="caution">
    <text evidence="8">The sequence shown here is derived from an EMBL/GenBank/DDBJ whole genome shotgun (WGS) entry which is preliminary data.</text>
</comment>